<proteinExistence type="predicted"/>
<gene>
    <name evidence="1" type="ORF">A1019T_01683</name>
</gene>
<dbReference type="STRING" id="1945520.A1019T_01683"/>
<protein>
    <submittedName>
        <fullName evidence="1">Uncharacterized protein</fullName>
    </submittedName>
</protein>
<sequence length="232" mass="25497">MVTVCNPFNIFANSHHSDSKFAKIQLIIFSYRNFALKSLNLSKIYSALLLSGAALFVTACDKSDTSDPVVTNESTSEALNSEQSIKQHADIFSGCYTVSQDEPAQIKVSQQAQGLVMQMKEPESANRVWDDPEALEPIALDQVSKYFSIDKNNVEGMIGRPDRVFVVAQVKQAYVNIDPTLDSPYLGSILQGSNTIYKVECDDTPAEDLVENPQQNKDVGNIVIKPAGKVES</sequence>
<accession>A0A1R4EGZ6</accession>
<name>A0A1R4EGZ6_9GAMM</name>
<keyword evidence="2" id="KW-1185">Reference proteome</keyword>
<organism evidence="1 2">
    <name type="scientific">Psychrobacter pasteurii</name>
    <dbReference type="NCBI Taxonomy" id="1945520"/>
    <lineage>
        <taxon>Bacteria</taxon>
        <taxon>Pseudomonadati</taxon>
        <taxon>Pseudomonadota</taxon>
        <taxon>Gammaproteobacteria</taxon>
        <taxon>Moraxellales</taxon>
        <taxon>Moraxellaceae</taxon>
        <taxon>Psychrobacter</taxon>
    </lineage>
</organism>
<dbReference type="Proteomes" id="UP000188169">
    <property type="component" value="Unassembled WGS sequence"/>
</dbReference>
<evidence type="ECO:0000313" key="1">
    <source>
        <dbReference type="EMBL" id="SJM37699.1"/>
    </source>
</evidence>
<dbReference type="AlphaFoldDB" id="A0A1R4EGZ6"/>
<dbReference type="EMBL" id="FUGD01000099">
    <property type="protein sequence ID" value="SJM37699.1"/>
    <property type="molecule type" value="Genomic_DNA"/>
</dbReference>
<reference evidence="2" key="1">
    <citation type="submission" date="2017-02" db="EMBL/GenBank/DDBJ databases">
        <authorList>
            <person name="Mornico D."/>
        </authorList>
    </citation>
    <scope>NUCLEOTIDE SEQUENCE [LARGE SCALE GENOMIC DNA]</scope>
</reference>
<evidence type="ECO:0000313" key="2">
    <source>
        <dbReference type="Proteomes" id="UP000188169"/>
    </source>
</evidence>